<evidence type="ECO:0000259" key="1">
    <source>
        <dbReference type="Pfam" id="PF00668"/>
    </source>
</evidence>
<name>A0AAF0FSK2_9EURY</name>
<dbReference type="SUPFAM" id="SSF52777">
    <property type="entry name" value="CoA-dependent acyltransferases"/>
    <property type="match status" value="1"/>
</dbReference>
<dbReference type="GO" id="GO:0003824">
    <property type="term" value="F:catalytic activity"/>
    <property type="evidence" value="ECO:0007669"/>
    <property type="project" value="InterPro"/>
</dbReference>
<dbReference type="EMBL" id="CP091092">
    <property type="protein sequence ID" value="WFN35783.1"/>
    <property type="molecule type" value="Genomic_DNA"/>
</dbReference>
<keyword evidence="3" id="KW-1185">Reference proteome</keyword>
<organism evidence="2 3">
    <name type="scientific">Methanomicrobium antiquum</name>
    <dbReference type="NCBI Taxonomy" id="487686"/>
    <lineage>
        <taxon>Archaea</taxon>
        <taxon>Methanobacteriati</taxon>
        <taxon>Methanobacteriota</taxon>
        <taxon>Stenosarchaea group</taxon>
        <taxon>Methanomicrobia</taxon>
        <taxon>Methanomicrobiales</taxon>
        <taxon>Methanomicrobiaceae</taxon>
        <taxon>Methanomicrobium</taxon>
    </lineage>
</organism>
<dbReference type="GeneID" id="79950002"/>
<gene>
    <name evidence="2" type="ORF">L1994_06350</name>
</gene>
<reference evidence="2" key="1">
    <citation type="submission" date="2022-01" db="EMBL/GenBank/DDBJ databases">
        <title>Complete genome of Methanomicrobium antiquum DSM 21220.</title>
        <authorList>
            <person name="Chen S.-C."/>
            <person name="You Y.-T."/>
            <person name="Zhou Y.-Z."/>
            <person name="Lai M.-C."/>
        </authorList>
    </citation>
    <scope>NUCLEOTIDE SEQUENCE</scope>
    <source>
        <strain evidence="2">DSM 21220</strain>
    </source>
</reference>
<feature type="domain" description="Condensation" evidence="1">
    <location>
        <begin position="30"/>
        <end position="252"/>
    </location>
</feature>
<dbReference type="Pfam" id="PF00668">
    <property type="entry name" value="Condensation"/>
    <property type="match status" value="1"/>
</dbReference>
<evidence type="ECO:0000313" key="3">
    <source>
        <dbReference type="Proteomes" id="UP001218895"/>
    </source>
</evidence>
<dbReference type="KEGG" id="manq:L1994_06350"/>
<sequence length="469" mass="54348">MNFFSDETKKPAPVFDVFNVYFDMIYEPTMHILLEFDGRLNEKLFHEALIRYIESDPYLSSQFIEINKEFFWKKISESKIKDCFFLKENSGDAKDIFESALPPLDVYSGPQIRGIIYRNNSQDFILLSCHHGFCDAGGLKLMAKELFSVYKKLIVNPQYRPEYKGWYYRGTEKIVKDFSENYLKIVRENEKPFSDKWAFPYEKKGRGTPKTALRTLNPKRLEKIKEFGKNNNATVNDIIIGAFFLALLKINSCNSEKGYEKSILTSADIRKYYGKDKENYPVNLSVAFELSLYAKQSSELKDIINQITKITKNLKSGDLGLGCIIFYEDIFLKGSSFIKNFFENMILSYDKTNFKNPVFSNIGIINNEDFSDIPKTSDAGFNESHIEDKSKTNDLCNISCRKDSDIYKKSFLNVKNAWFLPVICWPPGFLMTVSTFKNSLSLICGYEQGPYSKEKIEDFLEYVDDILPK</sequence>
<dbReference type="AlphaFoldDB" id="A0AAF0FSK2"/>
<dbReference type="RefSeq" id="WP_278098623.1">
    <property type="nucleotide sequence ID" value="NZ_CP091092.1"/>
</dbReference>
<dbReference type="Gene3D" id="3.30.559.30">
    <property type="entry name" value="Nonribosomal peptide synthetase, condensation domain"/>
    <property type="match status" value="1"/>
</dbReference>
<dbReference type="InterPro" id="IPR023213">
    <property type="entry name" value="CAT-like_dom_sf"/>
</dbReference>
<dbReference type="Gene3D" id="3.30.559.10">
    <property type="entry name" value="Chloramphenicol acetyltransferase-like domain"/>
    <property type="match status" value="1"/>
</dbReference>
<protein>
    <submittedName>
        <fullName evidence="2">Condensation domain-containing protein</fullName>
    </submittedName>
</protein>
<dbReference type="InterPro" id="IPR001242">
    <property type="entry name" value="Condensation_dom"/>
</dbReference>
<accession>A0AAF0FSK2</accession>
<dbReference type="Proteomes" id="UP001218895">
    <property type="component" value="Chromosome"/>
</dbReference>
<evidence type="ECO:0000313" key="2">
    <source>
        <dbReference type="EMBL" id="WFN35783.1"/>
    </source>
</evidence>
<proteinExistence type="predicted"/>